<protein>
    <submittedName>
        <fullName evidence="2">Uncharacterized protein</fullName>
    </submittedName>
</protein>
<keyword evidence="1" id="KW-0472">Membrane</keyword>
<gene>
    <name evidence="2" type="ORF">ABS311_17480</name>
</gene>
<sequence>MKLTLPIQLIQLTQLIKLIQLTPLTQLTQLSRYPKRRSAVVSKLNMLSLIPIFFFLFSIFSTVSLAAETQTLMIESQVKGSQAQPKVIYIMPWQNMQLDKKLKLEDDDIQLPELQPIYPKAFKQAIKQHAQSHNNSQQRKGS</sequence>
<accession>A0ABV1RL57</accession>
<comment type="caution">
    <text evidence="2">The sequence shown here is derived from an EMBL/GenBank/DDBJ whole genome shotgun (WGS) entry which is preliminary data.</text>
</comment>
<keyword evidence="3" id="KW-1185">Reference proteome</keyword>
<evidence type="ECO:0000313" key="2">
    <source>
        <dbReference type="EMBL" id="MER2493674.1"/>
    </source>
</evidence>
<dbReference type="Proteomes" id="UP001467690">
    <property type="component" value="Unassembled WGS sequence"/>
</dbReference>
<organism evidence="2 3">
    <name type="scientific">Catenovulum sediminis</name>
    <dbReference type="NCBI Taxonomy" id="1740262"/>
    <lineage>
        <taxon>Bacteria</taxon>
        <taxon>Pseudomonadati</taxon>
        <taxon>Pseudomonadota</taxon>
        <taxon>Gammaproteobacteria</taxon>
        <taxon>Alteromonadales</taxon>
        <taxon>Alteromonadaceae</taxon>
        <taxon>Catenovulum</taxon>
    </lineage>
</organism>
<keyword evidence="1" id="KW-1133">Transmembrane helix</keyword>
<reference evidence="2 3" key="1">
    <citation type="submission" date="2024-06" db="EMBL/GenBank/DDBJ databases">
        <authorList>
            <person name="Chen R.Y."/>
        </authorList>
    </citation>
    <scope>NUCLEOTIDE SEQUENCE [LARGE SCALE GENOMIC DNA]</scope>
    <source>
        <strain evidence="2 3">D2</strain>
    </source>
</reference>
<keyword evidence="1" id="KW-0812">Transmembrane</keyword>
<dbReference type="RefSeq" id="WP_143872806.1">
    <property type="nucleotide sequence ID" value="NZ_CP041660.1"/>
</dbReference>
<dbReference type="EMBL" id="JBELOE010000265">
    <property type="protein sequence ID" value="MER2493674.1"/>
    <property type="molecule type" value="Genomic_DNA"/>
</dbReference>
<evidence type="ECO:0000256" key="1">
    <source>
        <dbReference type="SAM" id="Phobius"/>
    </source>
</evidence>
<proteinExistence type="predicted"/>
<feature type="transmembrane region" description="Helical" evidence="1">
    <location>
        <begin position="44"/>
        <end position="67"/>
    </location>
</feature>
<evidence type="ECO:0000313" key="3">
    <source>
        <dbReference type="Proteomes" id="UP001467690"/>
    </source>
</evidence>
<name>A0ABV1RL57_9ALTE</name>